<dbReference type="InterPro" id="IPR054817">
    <property type="entry name" value="Glycosyl_F510_1955-like"/>
</dbReference>
<feature type="chain" id="PRO_5017802345" description="DUF6242 domain-containing protein" evidence="2">
    <location>
        <begin position="24"/>
        <end position="303"/>
    </location>
</feature>
<gene>
    <name evidence="4" type="ORF">DFJ65_0336</name>
</gene>
<evidence type="ECO:0000256" key="1">
    <source>
        <dbReference type="SAM" id="MobiDB-lite"/>
    </source>
</evidence>
<dbReference type="AlphaFoldDB" id="A0A3D9ULU8"/>
<organism evidence="4 5">
    <name type="scientific">Calidifontibacter indicus</name>
    <dbReference type="NCBI Taxonomy" id="419650"/>
    <lineage>
        <taxon>Bacteria</taxon>
        <taxon>Bacillati</taxon>
        <taxon>Actinomycetota</taxon>
        <taxon>Actinomycetes</taxon>
        <taxon>Micrococcales</taxon>
        <taxon>Dermacoccaceae</taxon>
        <taxon>Calidifontibacter</taxon>
    </lineage>
</organism>
<dbReference type="InterPro" id="IPR015943">
    <property type="entry name" value="WD40/YVTN_repeat-like_dom_sf"/>
</dbReference>
<dbReference type="OrthoDB" id="9764804at2"/>
<dbReference type="InterPro" id="IPR058667">
    <property type="entry name" value="DUF6242_C"/>
</dbReference>
<dbReference type="NCBIfam" id="NF045728">
    <property type="entry name" value="glycosyl_F510_1955"/>
    <property type="match status" value="1"/>
</dbReference>
<dbReference type="EMBL" id="QTUA01000001">
    <property type="protein sequence ID" value="REF29393.1"/>
    <property type="molecule type" value="Genomic_DNA"/>
</dbReference>
<dbReference type="Pfam" id="PF25852">
    <property type="entry name" value="DUF6242_C"/>
    <property type="match status" value="1"/>
</dbReference>
<dbReference type="PROSITE" id="PS51257">
    <property type="entry name" value="PROKAR_LIPOPROTEIN"/>
    <property type="match status" value="1"/>
</dbReference>
<feature type="region of interest" description="Disordered" evidence="1">
    <location>
        <begin position="32"/>
        <end position="55"/>
    </location>
</feature>
<name>A0A3D9ULU8_9MICO</name>
<feature type="signal peptide" evidence="2">
    <location>
        <begin position="1"/>
        <end position="23"/>
    </location>
</feature>
<dbReference type="Proteomes" id="UP000256253">
    <property type="component" value="Unassembled WGS sequence"/>
</dbReference>
<evidence type="ECO:0000313" key="4">
    <source>
        <dbReference type="EMBL" id="REF29393.1"/>
    </source>
</evidence>
<evidence type="ECO:0000313" key="5">
    <source>
        <dbReference type="Proteomes" id="UP000256253"/>
    </source>
</evidence>
<comment type="caution">
    <text evidence="4">The sequence shown here is derived from an EMBL/GenBank/DDBJ whole genome shotgun (WGS) entry which is preliminary data.</text>
</comment>
<keyword evidence="2" id="KW-0732">Signal</keyword>
<protein>
    <recommendedName>
        <fullName evidence="3">DUF6242 domain-containing protein</fullName>
    </recommendedName>
</protein>
<dbReference type="RefSeq" id="WP_115921513.1">
    <property type="nucleotide sequence ID" value="NZ_QTUA01000001.1"/>
</dbReference>
<proteinExistence type="predicted"/>
<accession>A0A3D9ULU8</accession>
<dbReference type="CDD" id="cd15482">
    <property type="entry name" value="Sialidase_non-viral"/>
    <property type="match status" value="1"/>
</dbReference>
<dbReference type="SUPFAM" id="SSF110296">
    <property type="entry name" value="Oligoxyloglucan reducing end-specific cellobiohydrolase"/>
    <property type="match status" value="1"/>
</dbReference>
<reference evidence="4 5" key="1">
    <citation type="submission" date="2018-08" db="EMBL/GenBank/DDBJ databases">
        <title>Sequencing the genomes of 1000 actinobacteria strains.</title>
        <authorList>
            <person name="Klenk H.-P."/>
        </authorList>
    </citation>
    <scope>NUCLEOTIDE SEQUENCE [LARGE SCALE GENOMIC DNA]</scope>
    <source>
        <strain evidence="4 5">DSM 22967</strain>
    </source>
</reference>
<keyword evidence="5" id="KW-1185">Reference proteome</keyword>
<evidence type="ECO:0000256" key="2">
    <source>
        <dbReference type="SAM" id="SignalP"/>
    </source>
</evidence>
<evidence type="ECO:0000259" key="3">
    <source>
        <dbReference type="Pfam" id="PF25852"/>
    </source>
</evidence>
<feature type="domain" description="DUF6242" evidence="3">
    <location>
        <begin position="170"/>
        <end position="259"/>
    </location>
</feature>
<dbReference type="Gene3D" id="2.130.10.10">
    <property type="entry name" value="YVTN repeat-like/Quinoprotein amine dehydrogenase"/>
    <property type="match status" value="2"/>
</dbReference>
<sequence length="303" mass="30912">MITTTRRRVLVAGGVLVTTTILAACGATTTPTGNTTSIATPTVAGGGSTSTASAANQPPVAITHIHAVARDPKTGDLLLATHEGLFRHANGELLQNGPVIDLMGFTVAPDGTYYASGHPGAGVDLPQPVGLITSTDSGRTWRVSSRGGESDFHALTSSPTSVVGFDGTLRSTTDGETWTTRTIPAAPRTLAASPQTGALLATTETGLLHSTDDGRSWKGLTPPATALLAAWADEQTIVIATTNGQIATSNDTGATWTLQPKRIGAPQALFAQRGTDGQIETILVADGAVLRTADGGATVEKLL</sequence>